<dbReference type="PRINTS" id="PR00412">
    <property type="entry name" value="EPOXHYDRLASE"/>
</dbReference>
<proteinExistence type="predicted"/>
<dbReference type="EMBL" id="CP001778">
    <property type="protein sequence ID" value="ADD45822.1"/>
    <property type="molecule type" value="Genomic_DNA"/>
</dbReference>
<evidence type="ECO:0000259" key="2">
    <source>
        <dbReference type="Pfam" id="PF00561"/>
    </source>
</evidence>
<protein>
    <submittedName>
        <fullName evidence="3">Alpha/beta hydrolase fold protein</fullName>
    </submittedName>
</protein>
<name>D3Q2S1_STANL</name>
<dbReference type="AlphaFoldDB" id="D3Q2S1"/>
<keyword evidence="1 3" id="KW-0378">Hydrolase</keyword>
<dbReference type="eggNOG" id="COG0596">
    <property type="taxonomic scope" value="Bacteria"/>
</dbReference>
<dbReference type="KEGG" id="sna:Snas_6199"/>
<dbReference type="STRING" id="446470.Snas_6199"/>
<accession>D3Q2S1</accession>
<keyword evidence="4" id="KW-1185">Reference proteome</keyword>
<dbReference type="Gene3D" id="3.40.50.1820">
    <property type="entry name" value="alpha/beta hydrolase"/>
    <property type="match status" value="1"/>
</dbReference>
<feature type="domain" description="AB hydrolase-1" evidence="2">
    <location>
        <begin position="46"/>
        <end position="279"/>
    </location>
</feature>
<dbReference type="Proteomes" id="UP000000844">
    <property type="component" value="Chromosome"/>
</dbReference>
<gene>
    <name evidence="3" type="ordered locus">Snas_6199</name>
</gene>
<dbReference type="HOGENOM" id="CLU_020336_7_3_11"/>
<dbReference type="PRINTS" id="PR00111">
    <property type="entry name" value="ABHYDROLASE"/>
</dbReference>
<dbReference type="InterPro" id="IPR000639">
    <property type="entry name" value="Epox_hydrolase-like"/>
</dbReference>
<dbReference type="ESTHER" id="stanl-d3q2s1">
    <property type="family name" value="Epoxide_hydrolase"/>
</dbReference>
<dbReference type="SUPFAM" id="SSF53474">
    <property type="entry name" value="alpha/beta-Hydrolases"/>
    <property type="match status" value="1"/>
</dbReference>
<dbReference type="GO" id="GO:0016787">
    <property type="term" value="F:hydrolase activity"/>
    <property type="evidence" value="ECO:0007669"/>
    <property type="project" value="UniProtKB-KW"/>
</dbReference>
<dbReference type="PANTHER" id="PTHR43329">
    <property type="entry name" value="EPOXIDE HYDROLASE"/>
    <property type="match status" value="1"/>
</dbReference>
<organism evidence="3 4">
    <name type="scientific">Stackebrandtia nassauensis (strain DSM 44728 / CIP 108903 / NRRL B-16338 / NBRC 102104 / LLR-40K-21)</name>
    <dbReference type="NCBI Taxonomy" id="446470"/>
    <lineage>
        <taxon>Bacteria</taxon>
        <taxon>Bacillati</taxon>
        <taxon>Actinomycetota</taxon>
        <taxon>Actinomycetes</taxon>
        <taxon>Glycomycetales</taxon>
        <taxon>Glycomycetaceae</taxon>
        <taxon>Stackebrandtia</taxon>
    </lineage>
</organism>
<reference evidence="3 4" key="1">
    <citation type="journal article" date="2009" name="Stand. Genomic Sci.">
        <title>Complete genome sequence of Stackebrandtia nassauensis type strain (LLR-40K-21).</title>
        <authorList>
            <person name="Munk C."/>
            <person name="Lapidus A."/>
            <person name="Copeland A."/>
            <person name="Jando M."/>
            <person name="Mayilraj S."/>
            <person name="Glavina Del Rio T."/>
            <person name="Nolan M."/>
            <person name="Chen F."/>
            <person name="Lucas S."/>
            <person name="Tice H."/>
            <person name="Cheng J.F."/>
            <person name="Han C."/>
            <person name="Detter J.C."/>
            <person name="Bruce D."/>
            <person name="Goodwin L."/>
            <person name="Chain P."/>
            <person name="Pitluck S."/>
            <person name="Goker M."/>
            <person name="Ovchinikova G."/>
            <person name="Pati A."/>
            <person name="Ivanova N."/>
            <person name="Mavromatis K."/>
            <person name="Chen A."/>
            <person name="Palaniappan K."/>
            <person name="Land M."/>
            <person name="Hauser L."/>
            <person name="Chang Y.J."/>
            <person name="Jeffries C.D."/>
            <person name="Bristow J."/>
            <person name="Eisen J.A."/>
            <person name="Markowitz V."/>
            <person name="Hugenholtz P."/>
            <person name="Kyrpides N.C."/>
            <person name="Klenk H.P."/>
        </authorList>
    </citation>
    <scope>NUCLEOTIDE SEQUENCE [LARGE SCALE GENOMIC DNA]</scope>
    <source>
        <strain evidence="4">DSM 44728 / CIP 108903 / NRRL B-16338 / NBRC 102104 / LLR-40K-21</strain>
    </source>
</reference>
<evidence type="ECO:0000313" key="3">
    <source>
        <dbReference type="EMBL" id="ADD45822.1"/>
    </source>
</evidence>
<evidence type="ECO:0000256" key="1">
    <source>
        <dbReference type="ARBA" id="ARBA00022801"/>
    </source>
</evidence>
<dbReference type="Pfam" id="PF00561">
    <property type="entry name" value="Abhydrolase_1"/>
    <property type="match status" value="1"/>
</dbReference>
<dbReference type="InterPro" id="IPR029058">
    <property type="entry name" value="AB_hydrolase_fold"/>
</dbReference>
<dbReference type="InterPro" id="IPR000073">
    <property type="entry name" value="AB_hydrolase_1"/>
</dbReference>
<sequence>MTGTVVSATESDITAMTTLPSPQRTRVTTSAGTFDAIAAGPSEGQPVLFLHGFPELSTEWAHYVALFGSLGYRAVAVDQRGYSPDARPPDPKDYHLDYLAKDVVDIADSLGWNDFHLVGHDWGAAVAWVVAARYADRIKTLCAVSVPHLGAFAKALRTDPEQQKASAYMQLLRQPGKAETVLLGEDAAALRGAYVGVPDSNVEVYVEHLSQPGALTAALNWYRVDGFDGRDEKVAVPTLFIWGTKDSAVAVSGVDDTVNWTTGEYRLEKIEGARHFTPEECPEIVGPMIQAHLESH</sequence>
<evidence type="ECO:0000313" key="4">
    <source>
        <dbReference type="Proteomes" id="UP000000844"/>
    </source>
</evidence>
<dbReference type="RefSeq" id="WP_013021393.1">
    <property type="nucleotide sequence ID" value="NC_013947.1"/>
</dbReference>